<sequence>MIPIRDNVPRLTTPYGVGLIIVINVVVFLYTLTVGTRELAYLYHLFGVVPARFFSPDWAAWAGYPDSLGWPLFSYMFLHGGWLHIIMNMWMLWLFGDNIEDVTGHGRFVLFYLLCGLAAVSLHMVFESDSTIPIVGASGAVAGVMGAYVFLYPHGRVTVLVPIIIIPLFFQVPSFLFLGIWFLSQVASGITSAAQQAAHGVAWWAHVGGFIAGAILIRWFKRPGSCKYCYNPDTKDYDPESLDHDL</sequence>
<dbReference type="RefSeq" id="WP_281761453.1">
    <property type="nucleotide sequence ID" value="NZ_AP026709.1"/>
</dbReference>
<reference evidence="7 8" key="1">
    <citation type="submission" date="2022-08" db="EMBL/GenBank/DDBJ databases">
        <title>Genome Sequence of the sulphate-reducing bacterium, Pseudodesulfovibrio sp. SYK.</title>
        <authorList>
            <person name="Kondo R."/>
            <person name="Kataoka T."/>
        </authorList>
    </citation>
    <scope>NUCLEOTIDE SEQUENCE [LARGE SCALE GENOMIC DNA]</scope>
    <source>
        <strain evidence="7 8">SYK</strain>
    </source>
</reference>
<name>A0ABN6S6R1_9BACT</name>
<protein>
    <submittedName>
        <fullName evidence="7">Rhomboid family intramembrane serine protease</fullName>
    </submittedName>
</protein>
<dbReference type="InterPro" id="IPR050925">
    <property type="entry name" value="Rhomboid_protease_S54"/>
</dbReference>
<evidence type="ECO:0000256" key="3">
    <source>
        <dbReference type="ARBA" id="ARBA00022989"/>
    </source>
</evidence>
<organism evidence="7 8">
    <name type="scientific">Pseudodesulfovibrio nedwellii</name>
    <dbReference type="NCBI Taxonomy" id="2973072"/>
    <lineage>
        <taxon>Bacteria</taxon>
        <taxon>Pseudomonadati</taxon>
        <taxon>Thermodesulfobacteriota</taxon>
        <taxon>Desulfovibrionia</taxon>
        <taxon>Desulfovibrionales</taxon>
        <taxon>Desulfovibrionaceae</taxon>
    </lineage>
</organism>
<gene>
    <name evidence="7" type="ORF">SYK_33300</name>
</gene>
<feature type="domain" description="Peptidase S54 rhomboid" evidence="6">
    <location>
        <begin position="70"/>
        <end position="217"/>
    </location>
</feature>
<dbReference type="PANTHER" id="PTHR43731">
    <property type="entry name" value="RHOMBOID PROTEASE"/>
    <property type="match status" value="1"/>
</dbReference>
<evidence type="ECO:0000313" key="7">
    <source>
        <dbReference type="EMBL" id="BDQ38970.1"/>
    </source>
</evidence>
<evidence type="ECO:0000256" key="5">
    <source>
        <dbReference type="SAM" id="Phobius"/>
    </source>
</evidence>
<feature type="transmembrane region" description="Helical" evidence="5">
    <location>
        <begin position="159"/>
        <end position="183"/>
    </location>
</feature>
<keyword evidence="2 5" id="KW-0812">Transmembrane</keyword>
<comment type="subcellular location">
    <subcellularLocation>
        <location evidence="1">Membrane</location>
        <topology evidence="1">Multi-pass membrane protein</topology>
    </subcellularLocation>
</comment>
<dbReference type="GO" id="GO:0006508">
    <property type="term" value="P:proteolysis"/>
    <property type="evidence" value="ECO:0007669"/>
    <property type="project" value="UniProtKB-KW"/>
</dbReference>
<keyword evidence="7" id="KW-0645">Protease</keyword>
<dbReference type="Pfam" id="PF01694">
    <property type="entry name" value="Rhomboid"/>
    <property type="match status" value="1"/>
</dbReference>
<evidence type="ECO:0000313" key="8">
    <source>
        <dbReference type="Proteomes" id="UP001317742"/>
    </source>
</evidence>
<dbReference type="GO" id="GO:0008233">
    <property type="term" value="F:peptidase activity"/>
    <property type="evidence" value="ECO:0007669"/>
    <property type="project" value="UniProtKB-KW"/>
</dbReference>
<keyword evidence="3 5" id="KW-1133">Transmembrane helix</keyword>
<keyword evidence="4 5" id="KW-0472">Membrane</keyword>
<feature type="transmembrane region" description="Helical" evidence="5">
    <location>
        <begin position="108"/>
        <end position="126"/>
    </location>
</feature>
<keyword evidence="7" id="KW-0378">Hydrolase</keyword>
<feature type="transmembrane region" description="Helical" evidence="5">
    <location>
        <begin position="75"/>
        <end position="96"/>
    </location>
</feature>
<feature type="transmembrane region" description="Helical" evidence="5">
    <location>
        <begin position="12"/>
        <end position="32"/>
    </location>
</feature>
<dbReference type="Proteomes" id="UP001317742">
    <property type="component" value="Chromosome"/>
</dbReference>
<dbReference type="InterPro" id="IPR022764">
    <property type="entry name" value="Peptidase_S54_rhomboid_dom"/>
</dbReference>
<evidence type="ECO:0000259" key="6">
    <source>
        <dbReference type="Pfam" id="PF01694"/>
    </source>
</evidence>
<evidence type="ECO:0000256" key="1">
    <source>
        <dbReference type="ARBA" id="ARBA00004141"/>
    </source>
</evidence>
<keyword evidence="8" id="KW-1185">Reference proteome</keyword>
<dbReference type="PANTHER" id="PTHR43731:SF26">
    <property type="entry name" value="RHOMBOID-LIKE PROTEIN 10, CHLOROPLASTIC"/>
    <property type="match status" value="1"/>
</dbReference>
<accession>A0ABN6S6R1</accession>
<dbReference type="EMBL" id="AP026709">
    <property type="protein sequence ID" value="BDQ38970.1"/>
    <property type="molecule type" value="Genomic_DNA"/>
</dbReference>
<dbReference type="SUPFAM" id="SSF144091">
    <property type="entry name" value="Rhomboid-like"/>
    <property type="match status" value="1"/>
</dbReference>
<evidence type="ECO:0000256" key="4">
    <source>
        <dbReference type="ARBA" id="ARBA00023136"/>
    </source>
</evidence>
<proteinExistence type="predicted"/>
<feature type="transmembrane region" description="Helical" evidence="5">
    <location>
        <begin position="203"/>
        <end position="220"/>
    </location>
</feature>
<feature type="transmembrane region" description="Helical" evidence="5">
    <location>
        <begin position="132"/>
        <end position="152"/>
    </location>
</feature>
<dbReference type="Gene3D" id="1.20.1540.10">
    <property type="entry name" value="Rhomboid-like"/>
    <property type="match status" value="1"/>
</dbReference>
<dbReference type="InterPro" id="IPR035952">
    <property type="entry name" value="Rhomboid-like_sf"/>
</dbReference>
<evidence type="ECO:0000256" key="2">
    <source>
        <dbReference type="ARBA" id="ARBA00022692"/>
    </source>
</evidence>